<evidence type="ECO:0000259" key="2">
    <source>
        <dbReference type="Pfam" id="PF07463"/>
    </source>
</evidence>
<dbReference type="GO" id="GO:0004519">
    <property type="term" value="F:endonuclease activity"/>
    <property type="evidence" value="ECO:0007669"/>
    <property type="project" value="UniProtKB-KW"/>
</dbReference>
<dbReference type="InterPro" id="IPR003615">
    <property type="entry name" value="HNH_nuc"/>
</dbReference>
<dbReference type="InterPro" id="IPR010896">
    <property type="entry name" value="NUMOD1"/>
</dbReference>
<dbReference type="SMART" id="SM00497">
    <property type="entry name" value="IENR1"/>
    <property type="match status" value="1"/>
</dbReference>
<proteinExistence type="predicted"/>
<accession>A0A7M1RZV2</accession>
<evidence type="ECO:0000259" key="3">
    <source>
        <dbReference type="Pfam" id="PF13392"/>
    </source>
</evidence>
<dbReference type="Pfam" id="PF07463">
    <property type="entry name" value="NUMOD4"/>
    <property type="match status" value="1"/>
</dbReference>
<protein>
    <submittedName>
        <fullName evidence="4">HNH endonuclease</fullName>
    </submittedName>
</protein>
<dbReference type="RefSeq" id="YP_010112046.1">
    <property type="nucleotide sequence ID" value="NC_055887.1"/>
</dbReference>
<dbReference type="InterPro" id="IPR003647">
    <property type="entry name" value="Intron_nuc_1_rpt"/>
</dbReference>
<organism evidence="4 5">
    <name type="scientific">uncultured phage cr271_1</name>
    <dbReference type="NCBI Taxonomy" id="2772078"/>
    <lineage>
        <taxon>Viruses</taxon>
        <taxon>Duplodnaviria</taxon>
        <taxon>Heunggongvirae</taxon>
        <taxon>Uroviricota</taxon>
        <taxon>Caudoviricetes</taxon>
        <taxon>Crassvirales</taxon>
        <taxon>Intestiviridae</taxon>
        <taxon>Obtuvirinae</taxon>
        <taxon>Hacihdavirus</taxon>
        <taxon>Hacihdavirus animalis</taxon>
    </lineage>
</organism>
<keyword evidence="4" id="KW-0540">Nuclease</keyword>
<dbReference type="Pfam" id="PF07453">
    <property type="entry name" value="NUMOD1"/>
    <property type="match status" value="1"/>
</dbReference>
<reference evidence="4 5" key="1">
    <citation type="submission" date="2020-07" db="EMBL/GenBank/DDBJ databases">
        <title>Taxonomic proposal: Crassvirales, a new order of highly abundant and diverse bacterial viruses.</title>
        <authorList>
            <person name="Shkoporov A.N."/>
            <person name="Stockdale S.R."/>
            <person name="Guerin E."/>
            <person name="Ross R.P."/>
            <person name="Hill C."/>
        </authorList>
    </citation>
    <scope>NUCLEOTIDE SEQUENCE [LARGE SCALE GENOMIC DNA]</scope>
</reference>
<dbReference type="InterPro" id="IPR010902">
    <property type="entry name" value="NUMOD4"/>
</dbReference>
<evidence type="ECO:0000259" key="1">
    <source>
        <dbReference type="Pfam" id="PF07453"/>
    </source>
</evidence>
<feature type="domain" description="Nuclease-associated modular DNA-binding 1" evidence="1">
    <location>
        <begin position="144"/>
        <end position="181"/>
    </location>
</feature>
<keyword evidence="4" id="KW-0378">Hydrolase</keyword>
<sequence>MFKIKIKCKKRVPSDIYINPNSIFKDIKGFEDYYQISNYGIVKSKARTVICSNGELKPIKSRYLHPGNNGNGYLFVNLWLGNKQHRFYIHRLVAETFIPNPNNLPEINHIDNNKENNNVKNLEWCTRLYNENQKLNHKSGYPPKPIIQIDINTNEIIAEFESISDCGRKLHMINQTINKYINNSYIIKKYGLKFMLKWKSIS</sequence>
<dbReference type="Gene3D" id="3.90.75.20">
    <property type="match status" value="1"/>
</dbReference>
<name>A0A7M1RZV2_9CAUD</name>
<dbReference type="GO" id="GO:0016788">
    <property type="term" value="F:hydrolase activity, acting on ester bonds"/>
    <property type="evidence" value="ECO:0007669"/>
    <property type="project" value="InterPro"/>
</dbReference>
<dbReference type="InterPro" id="IPR044925">
    <property type="entry name" value="His-Me_finger_sf"/>
</dbReference>
<dbReference type="SUPFAM" id="SSF54060">
    <property type="entry name" value="His-Me finger endonucleases"/>
    <property type="match status" value="1"/>
</dbReference>
<feature type="domain" description="NUMOD4" evidence="2">
    <location>
        <begin position="23"/>
        <end position="79"/>
    </location>
</feature>
<evidence type="ECO:0000313" key="4">
    <source>
        <dbReference type="EMBL" id="QOR59888.1"/>
    </source>
</evidence>
<dbReference type="KEGG" id="vg:65130504"/>
<dbReference type="Pfam" id="PF13392">
    <property type="entry name" value="HNH_3"/>
    <property type="match status" value="1"/>
</dbReference>
<dbReference type="EMBL" id="MT774394">
    <property type="protein sequence ID" value="QOR59888.1"/>
    <property type="molecule type" value="Genomic_DNA"/>
</dbReference>
<keyword evidence="4" id="KW-0255">Endonuclease</keyword>
<keyword evidence="5" id="KW-1185">Reference proteome</keyword>
<dbReference type="Proteomes" id="UP000593898">
    <property type="component" value="Segment"/>
</dbReference>
<evidence type="ECO:0000313" key="5">
    <source>
        <dbReference type="Proteomes" id="UP000593898"/>
    </source>
</evidence>
<feature type="domain" description="HNH nuclease" evidence="3">
    <location>
        <begin position="88"/>
        <end position="130"/>
    </location>
</feature>
<dbReference type="GeneID" id="65130504"/>